<evidence type="ECO:0000256" key="5">
    <source>
        <dbReference type="ARBA" id="ARBA00022737"/>
    </source>
</evidence>
<reference evidence="12" key="2">
    <citation type="submission" date="2025-08" db="UniProtKB">
        <authorList>
            <consortium name="Ensembl"/>
        </authorList>
    </citation>
    <scope>IDENTIFICATION</scope>
</reference>
<dbReference type="GO" id="GO:1990519">
    <property type="term" value="P:pyrimidine nucleotide import into mitochondrion"/>
    <property type="evidence" value="ECO:0007669"/>
    <property type="project" value="TreeGrafter"/>
</dbReference>
<feature type="repeat" description="Solcar" evidence="10">
    <location>
        <begin position="116"/>
        <end position="203"/>
    </location>
</feature>
<dbReference type="Gene3D" id="1.50.40.10">
    <property type="entry name" value="Mitochondrial carrier domain"/>
    <property type="match status" value="1"/>
</dbReference>
<evidence type="ECO:0000256" key="1">
    <source>
        <dbReference type="ARBA" id="ARBA00004448"/>
    </source>
</evidence>
<reference evidence="12 13" key="1">
    <citation type="journal article" date="2021" name="G3 (Bethesda)">
        <title>Improved contiguity of the threespine stickleback genome using long-read sequencing.</title>
        <authorList>
            <person name="Nath S."/>
            <person name="Shaw D.E."/>
            <person name="White M.A."/>
        </authorList>
    </citation>
    <scope>NUCLEOTIDE SEQUENCE [LARGE SCALE GENOMIC DNA]</scope>
    <source>
        <strain evidence="12 13">Lake Benthic</strain>
    </source>
</reference>
<evidence type="ECO:0000256" key="7">
    <source>
        <dbReference type="ARBA" id="ARBA00022989"/>
    </source>
</evidence>
<evidence type="ECO:0000256" key="4">
    <source>
        <dbReference type="ARBA" id="ARBA00022692"/>
    </source>
</evidence>
<dbReference type="Ensembl" id="ENSGACT00000034220.1">
    <property type="protein sequence ID" value="ENSGACP00000065162.1"/>
    <property type="gene ID" value="ENSGACG00000005559.2"/>
</dbReference>
<keyword evidence="7" id="KW-1133">Transmembrane helix</keyword>
<protein>
    <submittedName>
        <fullName evidence="12">Solute carrier family 25 member 36a</fullName>
    </submittedName>
</protein>
<keyword evidence="4 10" id="KW-0812">Transmembrane</keyword>
<keyword evidence="5" id="KW-0677">Repeat</keyword>
<dbReference type="InterPro" id="IPR023395">
    <property type="entry name" value="MCP_dom_sf"/>
</dbReference>
<proteinExistence type="inferred from homology"/>
<organism evidence="12 13">
    <name type="scientific">Gasterosteus aculeatus aculeatus</name>
    <name type="common">three-spined stickleback</name>
    <dbReference type="NCBI Taxonomy" id="481459"/>
    <lineage>
        <taxon>Eukaryota</taxon>
        <taxon>Metazoa</taxon>
        <taxon>Chordata</taxon>
        <taxon>Craniata</taxon>
        <taxon>Vertebrata</taxon>
        <taxon>Euteleostomi</taxon>
        <taxon>Actinopterygii</taxon>
        <taxon>Neopterygii</taxon>
        <taxon>Teleostei</taxon>
        <taxon>Neoteleostei</taxon>
        <taxon>Acanthomorphata</taxon>
        <taxon>Eupercaria</taxon>
        <taxon>Perciformes</taxon>
        <taxon>Cottioidei</taxon>
        <taxon>Gasterosteales</taxon>
        <taxon>Gasterosteidae</taxon>
        <taxon>Gasterosteus</taxon>
    </lineage>
</organism>
<keyword evidence="9 10" id="KW-0472">Membrane</keyword>
<keyword evidence="6" id="KW-0999">Mitochondrion inner membrane</keyword>
<dbReference type="SUPFAM" id="SSF103506">
    <property type="entry name" value="Mitochondrial carrier"/>
    <property type="match status" value="1"/>
</dbReference>
<evidence type="ECO:0000256" key="10">
    <source>
        <dbReference type="PROSITE-ProRule" id="PRU00282"/>
    </source>
</evidence>
<dbReference type="PRINTS" id="PR00926">
    <property type="entry name" value="MITOCARRIER"/>
</dbReference>
<keyword evidence="13" id="KW-1185">Reference proteome</keyword>
<dbReference type="GO" id="GO:0015218">
    <property type="term" value="F:pyrimidine nucleotide transmembrane transporter activity"/>
    <property type="evidence" value="ECO:0007669"/>
    <property type="project" value="InterPro"/>
</dbReference>
<name>A0AAQ4RQH2_GASAC</name>
<evidence type="ECO:0000256" key="3">
    <source>
        <dbReference type="ARBA" id="ARBA00022448"/>
    </source>
</evidence>
<sequence>MRLCSADRQHQDFWIAATASARRPSGDVRPFHLLASSEDYADETPPANLWWRRNSTEAQRRTRGLTSLRLILEKEGPRSLFRGLGPTLVGVAPSRAIYFAAYSTAKEKLNGVLEPDSTQVHMVSAGMAGFTAITATNPIWLIKTRLQLDARNRGEQQMSAFECVRRVYRSEGLRGFYRGMSASYAGISETVIHFVIYENIKRRLLEAKAPPNMDEEEETSKNASDFVGMMLAAATSKTCATTIAYPHEVIRTRLREVGTKYNSFFQTLTTVPREEGYRALYRGLTTHLVRQIPNTAIMMCTYELVVYLLTG</sequence>
<comment type="subcellular location">
    <subcellularLocation>
        <location evidence="1">Mitochondrion inner membrane</location>
        <topology evidence="1">Multi-pass membrane protein</topology>
    </subcellularLocation>
</comment>
<dbReference type="GeneTree" id="ENSGT00940000154369"/>
<dbReference type="PANTHER" id="PTHR45829:SF2">
    <property type="entry name" value="SOLUTE CARRIER FAMILY 25 MEMBER 36"/>
    <property type="match status" value="1"/>
</dbReference>
<dbReference type="GO" id="GO:0005743">
    <property type="term" value="C:mitochondrial inner membrane"/>
    <property type="evidence" value="ECO:0007669"/>
    <property type="project" value="UniProtKB-SubCell"/>
</dbReference>
<dbReference type="InterPro" id="IPR049562">
    <property type="entry name" value="SLC25A33/36-like"/>
</dbReference>
<evidence type="ECO:0000256" key="11">
    <source>
        <dbReference type="RuleBase" id="RU000488"/>
    </source>
</evidence>
<evidence type="ECO:0000256" key="9">
    <source>
        <dbReference type="ARBA" id="ARBA00023136"/>
    </source>
</evidence>
<reference evidence="12" key="3">
    <citation type="submission" date="2025-09" db="UniProtKB">
        <authorList>
            <consortium name="Ensembl"/>
        </authorList>
    </citation>
    <scope>IDENTIFICATION</scope>
</reference>
<evidence type="ECO:0000256" key="8">
    <source>
        <dbReference type="ARBA" id="ARBA00023128"/>
    </source>
</evidence>
<dbReference type="FunFam" id="1.50.40.10:FF:000028">
    <property type="entry name" value="Solute carrier family 25 member 33"/>
    <property type="match status" value="1"/>
</dbReference>
<evidence type="ECO:0000256" key="2">
    <source>
        <dbReference type="ARBA" id="ARBA00006375"/>
    </source>
</evidence>
<dbReference type="PROSITE" id="PS50920">
    <property type="entry name" value="SOLCAR"/>
    <property type="match status" value="3"/>
</dbReference>
<dbReference type="AlphaFoldDB" id="A0AAQ4RQH2"/>
<feature type="repeat" description="Solcar" evidence="10">
    <location>
        <begin position="29"/>
        <end position="108"/>
    </location>
</feature>
<feature type="repeat" description="Solcar" evidence="10">
    <location>
        <begin position="224"/>
        <end position="308"/>
    </location>
</feature>
<accession>A0AAQ4RQH2</accession>
<keyword evidence="3 11" id="KW-0813">Transport</keyword>
<keyword evidence="8" id="KW-0496">Mitochondrion</keyword>
<dbReference type="InterPro" id="IPR002067">
    <property type="entry name" value="MCP"/>
</dbReference>
<dbReference type="Proteomes" id="UP000007635">
    <property type="component" value="Chromosome I"/>
</dbReference>
<evidence type="ECO:0000313" key="12">
    <source>
        <dbReference type="Ensembl" id="ENSGACP00000065162.1"/>
    </source>
</evidence>
<dbReference type="Pfam" id="PF00153">
    <property type="entry name" value="Mito_carr"/>
    <property type="match status" value="3"/>
</dbReference>
<dbReference type="InterPro" id="IPR018108">
    <property type="entry name" value="MCP_transmembrane"/>
</dbReference>
<dbReference type="PANTHER" id="PTHR45829">
    <property type="entry name" value="MITOCHONDRIAL CARRIER PROTEIN RIM2"/>
    <property type="match status" value="1"/>
</dbReference>
<evidence type="ECO:0000256" key="6">
    <source>
        <dbReference type="ARBA" id="ARBA00022792"/>
    </source>
</evidence>
<comment type="similarity">
    <text evidence="2 11">Belongs to the mitochondrial carrier (TC 2.A.29) family.</text>
</comment>
<evidence type="ECO:0000313" key="13">
    <source>
        <dbReference type="Proteomes" id="UP000007635"/>
    </source>
</evidence>